<organism evidence="1 2">
    <name type="scientific">Strongylus vulgaris</name>
    <name type="common">Blood worm</name>
    <dbReference type="NCBI Taxonomy" id="40348"/>
    <lineage>
        <taxon>Eukaryota</taxon>
        <taxon>Metazoa</taxon>
        <taxon>Ecdysozoa</taxon>
        <taxon>Nematoda</taxon>
        <taxon>Chromadorea</taxon>
        <taxon>Rhabditida</taxon>
        <taxon>Rhabditina</taxon>
        <taxon>Rhabditomorpha</taxon>
        <taxon>Strongyloidea</taxon>
        <taxon>Strongylidae</taxon>
        <taxon>Strongylus</taxon>
    </lineage>
</organism>
<dbReference type="EMBL" id="UYYB01003268">
    <property type="protein sequence ID" value="VDM66605.1"/>
    <property type="molecule type" value="Genomic_DNA"/>
</dbReference>
<proteinExistence type="predicted"/>
<evidence type="ECO:0000313" key="1">
    <source>
        <dbReference type="EMBL" id="VDM66605.1"/>
    </source>
</evidence>
<reference evidence="1 2" key="1">
    <citation type="submission" date="2018-11" db="EMBL/GenBank/DDBJ databases">
        <authorList>
            <consortium name="Pathogen Informatics"/>
        </authorList>
    </citation>
    <scope>NUCLEOTIDE SEQUENCE [LARGE SCALE GENOMIC DNA]</scope>
</reference>
<accession>A0A3P7K5N2</accession>
<evidence type="ECO:0000313" key="2">
    <source>
        <dbReference type="Proteomes" id="UP000270094"/>
    </source>
</evidence>
<sequence length="92" mass="10096">MHYIPGPQENITASTTGSAWFGGDVARTTHVTSRSLDRFLSVAHCRRADNRDICPFCPTSTSPSMAPHFVIGHVYRRTAAAKSIVVKLQKNP</sequence>
<name>A0A3P7K5N2_STRVU</name>
<dbReference type="Proteomes" id="UP000270094">
    <property type="component" value="Unassembled WGS sequence"/>
</dbReference>
<dbReference type="AlphaFoldDB" id="A0A3P7K5N2"/>
<keyword evidence="2" id="KW-1185">Reference proteome</keyword>
<gene>
    <name evidence="1" type="ORF">SVUK_LOCUS1603</name>
</gene>
<protein>
    <submittedName>
        <fullName evidence="1">Uncharacterized protein</fullName>
    </submittedName>
</protein>